<dbReference type="InterPro" id="IPR027417">
    <property type="entry name" value="P-loop_NTPase"/>
</dbReference>
<feature type="compositionally biased region" description="Polar residues" evidence="10">
    <location>
        <begin position="671"/>
        <end position="697"/>
    </location>
</feature>
<evidence type="ECO:0000256" key="5">
    <source>
        <dbReference type="ARBA" id="ARBA00022840"/>
    </source>
</evidence>
<evidence type="ECO:0000256" key="10">
    <source>
        <dbReference type="SAM" id="MobiDB-lite"/>
    </source>
</evidence>
<evidence type="ECO:0000256" key="4">
    <source>
        <dbReference type="ARBA" id="ARBA00022806"/>
    </source>
</evidence>
<evidence type="ECO:0000256" key="9">
    <source>
        <dbReference type="RuleBase" id="RU363044"/>
    </source>
</evidence>
<keyword evidence="4 9" id="KW-0347">Helicase</keyword>
<keyword evidence="2 9" id="KW-0227">DNA damage</keyword>
<accession>A0ABD3MCF8</accession>
<evidence type="ECO:0000313" key="14">
    <source>
        <dbReference type="Proteomes" id="UP001530315"/>
    </source>
</evidence>
<evidence type="ECO:0000256" key="1">
    <source>
        <dbReference type="ARBA" id="ARBA00022741"/>
    </source>
</evidence>
<evidence type="ECO:0000256" key="3">
    <source>
        <dbReference type="ARBA" id="ARBA00022801"/>
    </source>
</evidence>
<dbReference type="Pfam" id="PF05970">
    <property type="entry name" value="PIF1"/>
    <property type="match status" value="1"/>
</dbReference>
<evidence type="ECO:0000259" key="11">
    <source>
        <dbReference type="Pfam" id="PF05970"/>
    </source>
</evidence>
<proteinExistence type="inferred from homology"/>
<gene>
    <name evidence="13" type="ORF">ACHAW5_004253</name>
</gene>
<dbReference type="Gene3D" id="3.40.50.300">
    <property type="entry name" value="P-loop containing nucleotide triphosphate hydrolases"/>
    <property type="match status" value="1"/>
</dbReference>
<keyword evidence="1 9" id="KW-0547">Nucleotide-binding</keyword>
<dbReference type="Pfam" id="PF21530">
    <property type="entry name" value="Pif1_2B_dom"/>
    <property type="match status" value="1"/>
</dbReference>
<feature type="compositionally biased region" description="Low complexity" evidence="10">
    <location>
        <begin position="715"/>
        <end position="726"/>
    </location>
</feature>
<evidence type="ECO:0000256" key="8">
    <source>
        <dbReference type="ARBA" id="ARBA00023235"/>
    </source>
</evidence>
<comment type="caution">
    <text evidence="13">The sequence shown here is derived from an EMBL/GenBank/DDBJ whole genome shotgun (WGS) entry which is preliminary data.</text>
</comment>
<feature type="domain" description="DNA helicase Pif1-like 2B" evidence="12">
    <location>
        <begin position="472"/>
        <end position="507"/>
    </location>
</feature>
<dbReference type="InterPro" id="IPR010285">
    <property type="entry name" value="DNA_helicase_pif1-like_DEAD"/>
</dbReference>
<comment type="similarity">
    <text evidence="9">Belongs to the helicase family.</text>
</comment>
<comment type="cofactor">
    <cofactor evidence="9">
        <name>Mg(2+)</name>
        <dbReference type="ChEBI" id="CHEBI:18420"/>
    </cofactor>
</comment>
<dbReference type="InterPro" id="IPR049163">
    <property type="entry name" value="Pif1-like_2B_dom"/>
</dbReference>
<evidence type="ECO:0000256" key="7">
    <source>
        <dbReference type="ARBA" id="ARBA00023204"/>
    </source>
</evidence>
<sequence>MDGEWLPSNPLPSRKRDWRSYDDDWSSYEARGSGRSSGGGGGLEMFASTFRVVGGSGGGGPPSSAAFRSTVIDRSLITAQGERVGIPYHDPRCHGTAAAAGGSATSNYDGNASRGDGGGAARIRVADYRGAAARVGALPVRDGPPPSIFQSDSSFGESKGGSSLFQNAEFLKSLAHPPPITVNLPPDLRSTLNNEQCRVVESVLSGHSTFFTGPAGSGKSHVLSTLLMANEQGVGGRDGRPRKIVVTATTGVAACNVGGITIHSFAGIGTGSGSPADMAKKVMANEYTKARWREVDVLVIDEISMLCSSFLDKLSFIASRARNDRRPFGGVQLVVCGDFYQLPPVELSKDGFAFESKCWSEVIRCSVLLKQVFRQQGDTTLMNILDEARIGALSAKSAETLRRHGTLPAAAFGSSRNDVESIIPTLLECRNREVDKANELEMAKLPGEVHTFKSRDKAVTEAMKAQLKHCQAPPQLDLKVGAQVMLLKNIDLEKGLANGSRGVVVRFQRPKSESDVPTGFKKMDLPVVRFDLVRAVGKDGDSEEAEDLHEFTIHPEEWANKMGDQIVSSRVQIPLRLAWSISVHKSQGMTIPNLTVNLSGVFEYGQAYVALSRATEMNRLTLRGFSEKSFRAHPKVKAFYSILDSGGISNSGQAATNKENVSQHCDFYGEQTQRNPYTSGPMNSYFQQTKPGTSFSCNPYERISSVPRSNPKPHPNSTSSTPPNLTQDQLVRMEENRKRALAIRMKKQNSPSY</sequence>
<organism evidence="13 14">
    <name type="scientific">Stephanodiscus triporus</name>
    <dbReference type="NCBI Taxonomy" id="2934178"/>
    <lineage>
        <taxon>Eukaryota</taxon>
        <taxon>Sar</taxon>
        <taxon>Stramenopiles</taxon>
        <taxon>Ochrophyta</taxon>
        <taxon>Bacillariophyta</taxon>
        <taxon>Coscinodiscophyceae</taxon>
        <taxon>Thalassiosirophycidae</taxon>
        <taxon>Stephanodiscales</taxon>
        <taxon>Stephanodiscaceae</taxon>
        <taxon>Stephanodiscus</taxon>
    </lineage>
</organism>
<evidence type="ECO:0000256" key="6">
    <source>
        <dbReference type="ARBA" id="ARBA00023125"/>
    </source>
</evidence>
<dbReference type="GO" id="GO:0005524">
    <property type="term" value="F:ATP binding"/>
    <property type="evidence" value="ECO:0007669"/>
    <property type="project" value="UniProtKB-KW"/>
</dbReference>
<keyword evidence="3 9" id="KW-0378">Hydrolase</keyword>
<dbReference type="Proteomes" id="UP001530315">
    <property type="component" value="Unassembled WGS sequence"/>
</dbReference>
<keyword evidence="7 9" id="KW-0234">DNA repair</keyword>
<dbReference type="CDD" id="cd18037">
    <property type="entry name" value="DEXSc_Pif1_like"/>
    <property type="match status" value="1"/>
</dbReference>
<name>A0ABD3MCF8_9STRA</name>
<dbReference type="GO" id="GO:0043139">
    <property type="term" value="F:5'-3' DNA helicase activity"/>
    <property type="evidence" value="ECO:0007669"/>
    <property type="project" value="UniProtKB-EC"/>
</dbReference>
<dbReference type="GO" id="GO:0016787">
    <property type="term" value="F:hydrolase activity"/>
    <property type="evidence" value="ECO:0007669"/>
    <property type="project" value="UniProtKB-KW"/>
</dbReference>
<keyword evidence="14" id="KW-1185">Reference proteome</keyword>
<protein>
    <recommendedName>
        <fullName evidence="9">ATP-dependent DNA helicase</fullName>
        <ecNumber evidence="9">5.6.2.3</ecNumber>
    </recommendedName>
</protein>
<keyword evidence="6" id="KW-0238">DNA-binding</keyword>
<dbReference type="GO" id="GO:0006281">
    <property type="term" value="P:DNA repair"/>
    <property type="evidence" value="ECO:0007669"/>
    <property type="project" value="UniProtKB-KW"/>
</dbReference>
<evidence type="ECO:0000256" key="2">
    <source>
        <dbReference type="ARBA" id="ARBA00022763"/>
    </source>
</evidence>
<feature type="region of interest" description="Disordered" evidence="10">
    <location>
        <begin position="671"/>
        <end position="730"/>
    </location>
</feature>
<keyword evidence="5 9" id="KW-0067">ATP-binding</keyword>
<dbReference type="PANTHER" id="PTHR47642">
    <property type="entry name" value="ATP-DEPENDENT DNA HELICASE"/>
    <property type="match status" value="1"/>
</dbReference>
<comment type="catalytic activity">
    <reaction evidence="9">
        <text>ATP + H2O = ADP + phosphate + H(+)</text>
        <dbReference type="Rhea" id="RHEA:13065"/>
        <dbReference type="ChEBI" id="CHEBI:15377"/>
        <dbReference type="ChEBI" id="CHEBI:15378"/>
        <dbReference type="ChEBI" id="CHEBI:30616"/>
        <dbReference type="ChEBI" id="CHEBI:43474"/>
        <dbReference type="ChEBI" id="CHEBI:456216"/>
        <dbReference type="EC" id="5.6.2.3"/>
    </reaction>
</comment>
<dbReference type="InterPro" id="IPR051055">
    <property type="entry name" value="PIF1_helicase"/>
</dbReference>
<feature type="domain" description="DNA helicase Pif1-like DEAD-box helicase" evidence="11">
    <location>
        <begin position="192"/>
        <end position="378"/>
    </location>
</feature>
<evidence type="ECO:0000259" key="12">
    <source>
        <dbReference type="Pfam" id="PF21530"/>
    </source>
</evidence>
<dbReference type="GO" id="GO:0006310">
    <property type="term" value="P:DNA recombination"/>
    <property type="evidence" value="ECO:0007669"/>
    <property type="project" value="UniProtKB-KW"/>
</dbReference>
<dbReference type="EMBL" id="JALLAZ020001846">
    <property type="protein sequence ID" value="KAL3761689.1"/>
    <property type="molecule type" value="Genomic_DNA"/>
</dbReference>
<dbReference type="CDD" id="cd18809">
    <property type="entry name" value="SF1_C_RecD"/>
    <property type="match status" value="1"/>
</dbReference>
<dbReference type="EC" id="5.6.2.3" evidence="9"/>
<dbReference type="SUPFAM" id="SSF52540">
    <property type="entry name" value="P-loop containing nucleoside triphosphate hydrolases"/>
    <property type="match status" value="2"/>
</dbReference>
<reference evidence="13 14" key="1">
    <citation type="submission" date="2024-10" db="EMBL/GenBank/DDBJ databases">
        <title>Updated reference genomes for cyclostephanoid diatoms.</title>
        <authorList>
            <person name="Roberts W.R."/>
            <person name="Alverson A.J."/>
        </authorList>
    </citation>
    <scope>NUCLEOTIDE SEQUENCE [LARGE SCALE GENOMIC DNA]</scope>
    <source>
        <strain evidence="13 14">AJA276-08</strain>
    </source>
</reference>
<evidence type="ECO:0000313" key="13">
    <source>
        <dbReference type="EMBL" id="KAL3761689.1"/>
    </source>
</evidence>
<dbReference type="AlphaFoldDB" id="A0ABD3MCF8"/>
<dbReference type="PANTHER" id="PTHR47642:SF5">
    <property type="entry name" value="ATP-DEPENDENT DNA HELICASE"/>
    <property type="match status" value="1"/>
</dbReference>
<keyword evidence="8" id="KW-0413">Isomerase</keyword>
<feature type="region of interest" description="Disordered" evidence="10">
    <location>
        <begin position="1"/>
        <end position="41"/>
    </location>
</feature>
<keyword evidence="9" id="KW-0233">DNA recombination</keyword>